<dbReference type="RefSeq" id="WP_218674557.1">
    <property type="nucleotide sequence ID" value="NZ_JAGSXU010000031.1"/>
</dbReference>
<gene>
    <name evidence="2" type="ORF">RON39_06915</name>
</gene>
<name>A0AAW8WN30_9LACO</name>
<dbReference type="EMBL" id="JAVTXN010000032">
    <property type="protein sequence ID" value="MDT9609856.1"/>
    <property type="molecule type" value="Genomic_DNA"/>
</dbReference>
<dbReference type="AlphaFoldDB" id="A0AAW8WN30"/>
<reference evidence="2" key="1">
    <citation type="submission" date="2023-08" db="EMBL/GenBank/DDBJ databases">
        <title>Lactobacillus from the Female Urinary Tract.</title>
        <authorList>
            <person name="Stegman N."/>
            <person name="Jackson B."/>
            <person name="Steiling M."/>
            <person name="Sedano C."/>
            <person name="Wolfe A."/>
            <person name="Putonti C."/>
        </authorList>
    </citation>
    <scope>NUCLEOTIDE SEQUENCE</scope>
    <source>
        <strain evidence="2">UMB5661</strain>
    </source>
</reference>
<sequence>MFKLKMGGVEQPSATAKPIEVQPNQDANANKAEIGQGQAEETNLS</sequence>
<organism evidence="2 3">
    <name type="scientific">Lactobacillus crispatus</name>
    <dbReference type="NCBI Taxonomy" id="47770"/>
    <lineage>
        <taxon>Bacteria</taxon>
        <taxon>Bacillati</taxon>
        <taxon>Bacillota</taxon>
        <taxon>Bacilli</taxon>
        <taxon>Lactobacillales</taxon>
        <taxon>Lactobacillaceae</taxon>
        <taxon>Lactobacillus</taxon>
    </lineage>
</organism>
<evidence type="ECO:0000313" key="2">
    <source>
        <dbReference type="EMBL" id="MDT9609856.1"/>
    </source>
</evidence>
<evidence type="ECO:0000256" key="1">
    <source>
        <dbReference type="SAM" id="MobiDB-lite"/>
    </source>
</evidence>
<feature type="region of interest" description="Disordered" evidence="1">
    <location>
        <begin position="1"/>
        <end position="45"/>
    </location>
</feature>
<dbReference type="Proteomes" id="UP001253287">
    <property type="component" value="Unassembled WGS sequence"/>
</dbReference>
<comment type="caution">
    <text evidence="2">The sequence shown here is derived from an EMBL/GenBank/DDBJ whole genome shotgun (WGS) entry which is preliminary data.</text>
</comment>
<protein>
    <submittedName>
        <fullName evidence="2">Uncharacterized protein</fullName>
    </submittedName>
</protein>
<evidence type="ECO:0000313" key="3">
    <source>
        <dbReference type="Proteomes" id="UP001253287"/>
    </source>
</evidence>
<accession>A0AAW8WN30</accession>
<proteinExistence type="predicted"/>